<feature type="signal peptide" evidence="1">
    <location>
        <begin position="1"/>
        <end position="23"/>
    </location>
</feature>
<evidence type="ECO:0000259" key="2">
    <source>
        <dbReference type="Pfam" id="PF18962"/>
    </source>
</evidence>
<gene>
    <name evidence="3" type="ORF">EZE20_08475</name>
</gene>
<reference evidence="3 4" key="1">
    <citation type="submission" date="2019-02" db="EMBL/GenBank/DDBJ databases">
        <title>Arundinibacter roseus gen. nov., sp. nov., a new member of the family Cytophagaceae.</title>
        <authorList>
            <person name="Szuroczki S."/>
            <person name="Khayer B."/>
            <person name="Sproer C."/>
            <person name="Toumi M."/>
            <person name="Szabo A."/>
            <person name="Felfoldi T."/>
            <person name="Schumann P."/>
            <person name="Toth E."/>
        </authorList>
    </citation>
    <scope>NUCLEOTIDE SEQUENCE [LARGE SCALE GENOMIC DNA]</scope>
    <source>
        <strain evidence="3 4">DMA-k-7a</strain>
    </source>
</reference>
<keyword evidence="4" id="KW-1185">Reference proteome</keyword>
<organism evidence="3 4">
    <name type="scientific">Arundinibacter roseus</name>
    <dbReference type="NCBI Taxonomy" id="2070510"/>
    <lineage>
        <taxon>Bacteria</taxon>
        <taxon>Pseudomonadati</taxon>
        <taxon>Bacteroidota</taxon>
        <taxon>Cytophagia</taxon>
        <taxon>Cytophagales</taxon>
        <taxon>Spirosomataceae</taxon>
        <taxon>Arundinibacter</taxon>
    </lineage>
</organism>
<proteinExistence type="predicted"/>
<protein>
    <submittedName>
        <fullName evidence="3">T9SS type A sorting domain-containing protein</fullName>
    </submittedName>
</protein>
<dbReference type="RefSeq" id="WP_132116520.1">
    <property type="nucleotide sequence ID" value="NZ_SMJU01000005.1"/>
</dbReference>
<dbReference type="InterPro" id="IPR026444">
    <property type="entry name" value="Secre_tail"/>
</dbReference>
<dbReference type="AlphaFoldDB" id="A0A4R4KDS1"/>
<dbReference type="EMBL" id="SMJU01000005">
    <property type="protein sequence ID" value="TDB65793.1"/>
    <property type="molecule type" value="Genomic_DNA"/>
</dbReference>
<keyword evidence="1" id="KW-0732">Signal</keyword>
<accession>A0A4R4KDS1</accession>
<feature type="domain" description="Secretion system C-terminal sorting" evidence="2">
    <location>
        <begin position="271"/>
        <end position="335"/>
    </location>
</feature>
<dbReference type="InterPro" id="IPR013783">
    <property type="entry name" value="Ig-like_fold"/>
</dbReference>
<evidence type="ECO:0000313" key="3">
    <source>
        <dbReference type="EMBL" id="TDB65793.1"/>
    </source>
</evidence>
<dbReference type="NCBIfam" id="TIGR04183">
    <property type="entry name" value="Por_Secre_tail"/>
    <property type="match status" value="1"/>
</dbReference>
<comment type="caution">
    <text evidence="3">The sequence shown here is derived from an EMBL/GenBank/DDBJ whole genome shotgun (WGS) entry which is preliminary data.</text>
</comment>
<dbReference type="OrthoDB" id="976481at2"/>
<evidence type="ECO:0000313" key="4">
    <source>
        <dbReference type="Proteomes" id="UP000295706"/>
    </source>
</evidence>
<sequence>MKKVLLNFCSLALFLSLTLQVYAIDPAISALSVAPNPIQQYDVGTIVANFNVGGSGSIPIGSVGVQISFPNSYLPDPQSIAAVRATGAGSFFNWIYDSGARTLTGISNQVFVDGDGGLITIDLRGYVVTDPSFDNSVANLIYPNGALIGNEVGNDNLLAGGRVVVNPSPVSLLSFTAQKEAQTAVLSWGTAEEINSDRFEIEHSLTGKQWQKIGAVAAQGNSRQTNWYSFVDDNPANGTNLYRLRMIDKDGSNEVTRARSLDFEILVETTLYPNPVVEKLLIKADDLSKIRRVELYNATGRTVFVSETISAQGIDVKNLPNGFYVVRVTRTNGSSDSFKVLKQ</sequence>
<name>A0A4R4KDS1_9BACT</name>
<dbReference type="Gene3D" id="2.60.40.10">
    <property type="entry name" value="Immunoglobulins"/>
    <property type="match status" value="1"/>
</dbReference>
<dbReference type="Proteomes" id="UP000295706">
    <property type="component" value="Unassembled WGS sequence"/>
</dbReference>
<evidence type="ECO:0000256" key="1">
    <source>
        <dbReference type="SAM" id="SignalP"/>
    </source>
</evidence>
<feature type="chain" id="PRO_5020678175" evidence="1">
    <location>
        <begin position="24"/>
        <end position="343"/>
    </location>
</feature>
<dbReference type="Pfam" id="PF18962">
    <property type="entry name" value="Por_Secre_tail"/>
    <property type="match status" value="1"/>
</dbReference>